<evidence type="ECO:0000313" key="3">
    <source>
        <dbReference type="Proteomes" id="UP000825483"/>
    </source>
</evidence>
<dbReference type="Proteomes" id="UP000825483">
    <property type="component" value="Unassembled WGS sequence"/>
</dbReference>
<evidence type="ECO:0000256" key="1">
    <source>
        <dbReference type="SAM" id="Phobius"/>
    </source>
</evidence>
<dbReference type="RefSeq" id="WP_223928146.1">
    <property type="nucleotide sequence ID" value="NZ_BPTU01000003.1"/>
</dbReference>
<keyword evidence="3" id="KW-1185">Reference proteome</keyword>
<feature type="transmembrane region" description="Helical" evidence="1">
    <location>
        <begin position="102"/>
        <end position="123"/>
    </location>
</feature>
<keyword evidence="1" id="KW-0472">Membrane</keyword>
<dbReference type="AlphaFoldDB" id="A0A9R1CWI9"/>
<feature type="transmembrane region" description="Helical" evidence="1">
    <location>
        <begin position="135"/>
        <end position="153"/>
    </location>
</feature>
<reference evidence="2" key="1">
    <citation type="journal article" date="2022" name="Int. J. Syst. Evol. Microbiol.">
        <title>Prevotella lacticifex sp. nov., isolated from the rumen of cows.</title>
        <authorList>
            <person name="Shinkai T."/>
            <person name="Ikeyama N."/>
            <person name="Kumagai M."/>
            <person name="Ohmori H."/>
            <person name="Sakamoto M."/>
            <person name="Ohkuma M."/>
            <person name="Mitsumori M."/>
        </authorList>
    </citation>
    <scope>NUCLEOTIDE SEQUENCE</scope>
    <source>
        <strain evidence="2">R5076</strain>
    </source>
</reference>
<proteinExistence type="predicted"/>
<evidence type="ECO:0008006" key="4">
    <source>
        <dbReference type="Google" id="ProtNLM"/>
    </source>
</evidence>
<gene>
    <name evidence="2" type="ORF">PRLR5076_05150</name>
</gene>
<feature type="transmembrane region" description="Helical" evidence="1">
    <location>
        <begin position="165"/>
        <end position="188"/>
    </location>
</feature>
<feature type="transmembrane region" description="Helical" evidence="1">
    <location>
        <begin position="12"/>
        <end position="32"/>
    </location>
</feature>
<keyword evidence="1" id="KW-1133">Transmembrane helix</keyword>
<organism evidence="2 3">
    <name type="scientific">Prevotella lacticifex</name>
    <dbReference type="NCBI Taxonomy" id="2854755"/>
    <lineage>
        <taxon>Bacteria</taxon>
        <taxon>Pseudomonadati</taxon>
        <taxon>Bacteroidota</taxon>
        <taxon>Bacteroidia</taxon>
        <taxon>Bacteroidales</taxon>
        <taxon>Prevotellaceae</taxon>
        <taxon>Prevotella</taxon>
    </lineage>
</organism>
<evidence type="ECO:0000313" key="2">
    <source>
        <dbReference type="EMBL" id="GJG57664.1"/>
    </source>
</evidence>
<sequence length="203" mass="22942">MKRFIKYYALEIYTVLALSFIVAAAVIGNLSTVQKLVVVDALLFVLHEWEEGHYPGGFIKLISGLVGIKVDDEMSRASRIPAGILLLTLSIVPFVFDTTPLITIAVATFGIIECFVHTLGIRLFHTKQFYTPGMVTAWLEFVVSVMMITYLAVNDIARCYDYVFGPLLMIVCFGLLQKTMTLMVGIRYSDMPKMIRRQWTRRG</sequence>
<protein>
    <recommendedName>
        <fullName evidence="4">HXXEE domain-containing protein</fullName>
    </recommendedName>
</protein>
<accession>A0A9R1CWI9</accession>
<keyword evidence="1" id="KW-0812">Transmembrane</keyword>
<dbReference type="EMBL" id="BPUB01000001">
    <property type="protein sequence ID" value="GJG57664.1"/>
    <property type="molecule type" value="Genomic_DNA"/>
</dbReference>
<comment type="caution">
    <text evidence="2">The sequence shown here is derived from an EMBL/GenBank/DDBJ whole genome shotgun (WGS) entry which is preliminary data.</text>
</comment>
<dbReference type="GeneID" id="72468569"/>
<name>A0A9R1CWI9_9BACT</name>